<evidence type="ECO:0000256" key="1">
    <source>
        <dbReference type="ARBA" id="ARBA00004192"/>
    </source>
</evidence>
<dbReference type="RefSeq" id="XP_031573673.1">
    <property type="nucleotide sequence ID" value="XM_031717813.1"/>
</dbReference>
<dbReference type="SMART" id="SM00220">
    <property type="entry name" value="S_TKc"/>
    <property type="match status" value="1"/>
</dbReference>
<dbReference type="InterPro" id="IPR000719">
    <property type="entry name" value="Prot_kinase_dom"/>
</dbReference>
<keyword evidence="7" id="KW-0418">Kinase</keyword>
<dbReference type="EC" id="2.7.11.1" evidence="2"/>
<keyword evidence="5" id="KW-0808">Transferase</keyword>
<keyword evidence="16" id="KW-1185">Reference proteome</keyword>
<evidence type="ECO:0000313" key="17">
    <source>
        <dbReference type="RefSeq" id="XP_031573673.1"/>
    </source>
</evidence>
<dbReference type="InterPro" id="IPR008271">
    <property type="entry name" value="Ser/Thr_kinase_AS"/>
</dbReference>
<accession>A0A6P8J745</accession>
<dbReference type="InterPro" id="IPR017441">
    <property type="entry name" value="Protein_kinase_ATP_BS"/>
</dbReference>
<dbReference type="GeneID" id="116307538"/>
<comment type="catalytic activity">
    <reaction evidence="11">
        <text>L-seryl-[protein] + ATP = O-phospho-L-seryl-[protein] + ADP + H(+)</text>
        <dbReference type="Rhea" id="RHEA:17989"/>
        <dbReference type="Rhea" id="RHEA-COMP:9863"/>
        <dbReference type="Rhea" id="RHEA-COMP:11604"/>
        <dbReference type="ChEBI" id="CHEBI:15378"/>
        <dbReference type="ChEBI" id="CHEBI:29999"/>
        <dbReference type="ChEBI" id="CHEBI:30616"/>
        <dbReference type="ChEBI" id="CHEBI:83421"/>
        <dbReference type="ChEBI" id="CHEBI:456216"/>
        <dbReference type="EC" id="2.7.11.1"/>
    </reaction>
</comment>
<evidence type="ECO:0000256" key="13">
    <source>
        <dbReference type="RuleBase" id="RU000304"/>
    </source>
</evidence>
<organism evidence="16 17">
    <name type="scientific">Actinia tenebrosa</name>
    <name type="common">Australian red waratah sea anemone</name>
    <dbReference type="NCBI Taxonomy" id="6105"/>
    <lineage>
        <taxon>Eukaryota</taxon>
        <taxon>Metazoa</taxon>
        <taxon>Cnidaria</taxon>
        <taxon>Anthozoa</taxon>
        <taxon>Hexacorallia</taxon>
        <taxon>Actiniaria</taxon>
        <taxon>Actiniidae</taxon>
        <taxon>Actinia</taxon>
    </lineage>
</organism>
<feature type="compositionally biased region" description="Basic residues" evidence="14">
    <location>
        <begin position="93"/>
        <end position="102"/>
    </location>
</feature>
<evidence type="ECO:0000256" key="3">
    <source>
        <dbReference type="ARBA" id="ARBA00016885"/>
    </source>
</evidence>
<keyword evidence="8 12" id="KW-0067">ATP-binding</keyword>
<keyword evidence="4 13" id="KW-0723">Serine/threonine-protein kinase</keyword>
<keyword evidence="6 12" id="KW-0547">Nucleotide-binding</keyword>
<dbReference type="PROSITE" id="PS00107">
    <property type="entry name" value="PROTEIN_KINASE_ATP"/>
    <property type="match status" value="1"/>
</dbReference>
<evidence type="ECO:0000256" key="9">
    <source>
        <dbReference type="ARBA" id="ARBA00023200"/>
    </source>
</evidence>
<evidence type="ECO:0000256" key="5">
    <source>
        <dbReference type="ARBA" id="ARBA00022679"/>
    </source>
</evidence>
<dbReference type="GO" id="GO:0030430">
    <property type="term" value="C:host cell cytoplasm"/>
    <property type="evidence" value="ECO:0007669"/>
    <property type="project" value="UniProtKB-SubCell"/>
</dbReference>
<evidence type="ECO:0000256" key="4">
    <source>
        <dbReference type="ARBA" id="ARBA00022527"/>
    </source>
</evidence>
<dbReference type="PANTHER" id="PTHR22984">
    <property type="entry name" value="SERINE/THREONINE-PROTEIN KINASE PIM"/>
    <property type="match status" value="1"/>
</dbReference>
<evidence type="ECO:0000256" key="12">
    <source>
        <dbReference type="PROSITE-ProRule" id="PRU10141"/>
    </source>
</evidence>
<dbReference type="PANTHER" id="PTHR22984:SF25">
    <property type="entry name" value="PROTEIN KINASE DOMAIN-CONTAINING PROTEIN"/>
    <property type="match status" value="1"/>
</dbReference>
<dbReference type="PROSITE" id="PS00108">
    <property type="entry name" value="PROTEIN_KINASE_ST"/>
    <property type="match status" value="1"/>
</dbReference>
<dbReference type="KEGG" id="aten:116307538"/>
<evidence type="ECO:0000256" key="11">
    <source>
        <dbReference type="ARBA" id="ARBA00048679"/>
    </source>
</evidence>
<gene>
    <name evidence="17" type="primary">LOC116307538</name>
</gene>
<dbReference type="Gene3D" id="3.30.200.20">
    <property type="entry name" value="Phosphorylase Kinase, domain 1"/>
    <property type="match status" value="1"/>
</dbReference>
<feature type="compositionally biased region" description="Basic residues" evidence="14">
    <location>
        <begin position="128"/>
        <end position="138"/>
    </location>
</feature>
<evidence type="ECO:0000313" key="16">
    <source>
        <dbReference type="Proteomes" id="UP000515163"/>
    </source>
</evidence>
<feature type="compositionally biased region" description="Basic and acidic residues" evidence="14">
    <location>
        <begin position="103"/>
        <end position="118"/>
    </location>
</feature>
<feature type="compositionally biased region" description="Basic residues" evidence="14">
    <location>
        <begin position="58"/>
        <end position="67"/>
    </location>
</feature>
<evidence type="ECO:0000256" key="14">
    <source>
        <dbReference type="SAM" id="MobiDB-lite"/>
    </source>
</evidence>
<dbReference type="Proteomes" id="UP000515163">
    <property type="component" value="Unplaced"/>
</dbReference>
<evidence type="ECO:0000256" key="8">
    <source>
        <dbReference type="ARBA" id="ARBA00022840"/>
    </source>
</evidence>
<evidence type="ECO:0000256" key="10">
    <source>
        <dbReference type="ARBA" id="ARBA00047899"/>
    </source>
</evidence>
<dbReference type="InParanoid" id="A0A6P8J745"/>
<dbReference type="GO" id="GO:0005737">
    <property type="term" value="C:cytoplasm"/>
    <property type="evidence" value="ECO:0007669"/>
    <property type="project" value="TreeGrafter"/>
</dbReference>
<feature type="binding site" evidence="12">
    <location>
        <position position="188"/>
    </location>
    <ligand>
        <name>ATP</name>
        <dbReference type="ChEBI" id="CHEBI:30616"/>
    </ligand>
</feature>
<comment type="similarity">
    <text evidence="13">Belongs to the protein kinase superfamily.</text>
</comment>
<proteinExistence type="inferred from homology"/>
<evidence type="ECO:0000259" key="15">
    <source>
        <dbReference type="PROSITE" id="PS50011"/>
    </source>
</evidence>
<evidence type="ECO:0000256" key="2">
    <source>
        <dbReference type="ARBA" id="ARBA00012513"/>
    </source>
</evidence>
<dbReference type="GO" id="GO:0004674">
    <property type="term" value="F:protein serine/threonine kinase activity"/>
    <property type="evidence" value="ECO:0007669"/>
    <property type="project" value="UniProtKB-KW"/>
</dbReference>
<feature type="region of interest" description="Disordered" evidence="14">
    <location>
        <begin position="1"/>
        <end position="139"/>
    </location>
</feature>
<dbReference type="PROSITE" id="PS50011">
    <property type="entry name" value="PROTEIN_KINASE_DOM"/>
    <property type="match status" value="1"/>
</dbReference>
<reference evidence="17" key="1">
    <citation type="submission" date="2025-08" db="UniProtKB">
        <authorList>
            <consortium name="RefSeq"/>
        </authorList>
    </citation>
    <scope>IDENTIFICATION</scope>
    <source>
        <tissue evidence="17">Tentacle</tissue>
    </source>
</reference>
<feature type="domain" description="Protein kinase" evidence="15">
    <location>
        <begin position="159"/>
        <end position="349"/>
    </location>
</feature>
<dbReference type="OrthoDB" id="5951403at2759"/>
<sequence length="349" mass="40746">MAYELRNSRRLRRPRNAKVPAPAHDFETVSRSSKGIAGRKRRFCVDEPRNNLSETPFKKPKVARKKTSKNEVGRLGRKRCFSGDEPTNETPIKKTKITRKKSEKPESKSTQDSNDKIQKPKYAVQVKPRSRRHRRKQKQEKLMQILRRLTRKDRFLRKYDQQDLIGQGSFGKVYAGIRNDDGLPVAIKYIPVQNVDYNVRVNSDDTVPAEVYFLKKLKHPNIIKLLHHYEFENHHVIVMERPRDGISLFNYLGKRGGALEEREVKNIARQLIPAVMYLEEMGVIHNDLKTENILLDEDVGRVKIIDFGLACKLSCEPIHRFVGMWDLFIKSILELIESTAHRVEMWEPI</sequence>
<keyword evidence="9" id="KW-1035">Host cytoplasm</keyword>
<dbReference type="GO" id="GO:0005524">
    <property type="term" value="F:ATP binding"/>
    <property type="evidence" value="ECO:0007669"/>
    <property type="project" value="UniProtKB-UniRule"/>
</dbReference>
<protein>
    <recommendedName>
        <fullName evidence="3">Serine/threonine-protein kinase 1</fullName>
        <ecNumber evidence="2">2.7.11.1</ecNumber>
    </recommendedName>
</protein>
<comment type="catalytic activity">
    <reaction evidence="10">
        <text>L-threonyl-[protein] + ATP = O-phospho-L-threonyl-[protein] + ADP + H(+)</text>
        <dbReference type="Rhea" id="RHEA:46608"/>
        <dbReference type="Rhea" id="RHEA-COMP:11060"/>
        <dbReference type="Rhea" id="RHEA-COMP:11605"/>
        <dbReference type="ChEBI" id="CHEBI:15378"/>
        <dbReference type="ChEBI" id="CHEBI:30013"/>
        <dbReference type="ChEBI" id="CHEBI:30616"/>
        <dbReference type="ChEBI" id="CHEBI:61977"/>
        <dbReference type="ChEBI" id="CHEBI:456216"/>
        <dbReference type="EC" id="2.7.11.1"/>
    </reaction>
</comment>
<dbReference type="Pfam" id="PF00069">
    <property type="entry name" value="Pkinase"/>
    <property type="match status" value="1"/>
</dbReference>
<dbReference type="SUPFAM" id="SSF56112">
    <property type="entry name" value="Protein kinase-like (PK-like)"/>
    <property type="match status" value="1"/>
</dbReference>
<evidence type="ECO:0000256" key="6">
    <source>
        <dbReference type="ARBA" id="ARBA00022741"/>
    </source>
</evidence>
<comment type="subcellular location">
    <subcellularLocation>
        <location evidence="1">Host cytoplasm</location>
    </subcellularLocation>
</comment>
<name>A0A6P8J745_ACTTE</name>
<dbReference type="InterPro" id="IPR051138">
    <property type="entry name" value="PIM_Ser/Thr_kinase"/>
</dbReference>
<dbReference type="AlphaFoldDB" id="A0A6P8J745"/>
<evidence type="ECO:0000256" key="7">
    <source>
        <dbReference type="ARBA" id="ARBA00022777"/>
    </source>
</evidence>
<dbReference type="InterPro" id="IPR011009">
    <property type="entry name" value="Kinase-like_dom_sf"/>
</dbReference>
<dbReference type="Gene3D" id="1.10.510.10">
    <property type="entry name" value="Transferase(Phosphotransferase) domain 1"/>
    <property type="match status" value="1"/>
</dbReference>